<gene>
    <name evidence="2" type="ORF">RDB_LOCUS39845</name>
</gene>
<evidence type="ECO:0000259" key="1">
    <source>
        <dbReference type="PROSITE" id="PS50011"/>
    </source>
</evidence>
<dbReference type="SUPFAM" id="SSF56112">
    <property type="entry name" value="Protein kinase-like (PK-like)"/>
    <property type="match status" value="1"/>
</dbReference>
<reference evidence="2" key="1">
    <citation type="submission" date="2021-01" db="EMBL/GenBank/DDBJ databases">
        <authorList>
            <person name="Kaushik A."/>
        </authorList>
    </citation>
    <scope>NUCLEOTIDE SEQUENCE</scope>
    <source>
        <strain evidence="2">AG4-R118</strain>
    </source>
</reference>
<comment type="caution">
    <text evidence="2">The sequence shown here is derived from an EMBL/GenBank/DDBJ whole genome shotgun (WGS) entry which is preliminary data.</text>
</comment>
<dbReference type="InterPro" id="IPR051681">
    <property type="entry name" value="Ser/Thr_Kinases-Pseudokinases"/>
</dbReference>
<sequence>MFFLPVDASALPSSSHACPPPCVYFTGGTKAMTHIDECLLDRRRMQHVYILNGRSGSGKTQIALKYAQTRRRFFSDILFVDGSSSDTVKQSYASFIASKRRGTTMEDSLRWLSLNKTNWLILLDGVNATELELRGLLPSCGHGNVIITTQRSSFPSPSEWPRLESRLTRMNQEDALDLFAKVAGISFPVVSSSQSLLDLIEEVQFQPIPLTFAGLYLKRNPNNGIDESCRLFSEELRALTQEQTTQSRPQRTSFQKLMQSTCALGLRSLDNHVSNFIQVLAFMHHRGIPEGIFQRAAERLPTYSPTLPPTETEIRVSCFLKTLLDPFLDEESSWNSTSFTYLMAELLDGSFLDFAQPGPLYSIPPCVQTVISESQISDVQFFCRVSTYLLALAIDPTRDDYEEQKFRQLISPHVNSVLIQGENISLDEAARFVLVYMANRQLEEAETLQNEVLEFRRRMLGEDHYLTLNSQEQLEVIYKMQGKAGPEAHLIDEDTLTSLPHSQLSRRPRVTQNRISVSLQRITTSTPLNDIVKHFTLVSHLRDLTHELGLCSVARTSWGGLGDVHRAVMRDGTEVAVKTLRHNQSKPDSKITKYTAREIAAWSKLDHPNILEFLGLAVFQNQLVMVSPWMHCGSVVEFATKRGANRCSLCLQLSSAVAYMHSMHVVHGDIKSANTLVSEDGVVKLTDFGLTIVQDPDVYISITEKGGGTERWMAPELLIEDTAVRSEKADVYALGMVDIFGNFARSL</sequence>
<dbReference type="Gene3D" id="1.10.510.10">
    <property type="entry name" value="Transferase(Phosphotransferase) domain 1"/>
    <property type="match status" value="1"/>
</dbReference>
<dbReference type="Gene3D" id="3.40.50.300">
    <property type="entry name" value="P-loop containing nucleotide triphosphate hydrolases"/>
    <property type="match status" value="1"/>
</dbReference>
<dbReference type="InterPro" id="IPR011009">
    <property type="entry name" value="Kinase-like_dom_sf"/>
</dbReference>
<dbReference type="InterPro" id="IPR008271">
    <property type="entry name" value="Ser/Thr_kinase_AS"/>
</dbReference>
<feature type="domain" description="Protein kinase" evidence="1">
    <location>
        <begin position="550"/>
        <end position="747"/>
    </location>
</feature>
<dbReference type="InterPro" id="IPR027417">
    <property type="entry name" value="P-loop_NTPase"/>
</dbReference>
<dbReference type="InterPro" id="IPR000719">
    <property type="entry name" value="Prot_kinase_dom"/>
</dbReference>
<accession>A0A8H2XXY6</accession>
<dbReference type="EMBL" id="CAJMWX010000841">
    <property type="protein sequence ID" value="CAE6434577.1"/>
    <property type="molecule type" value="Genomic_DNA"/>
</dbReference>
<evidence type="ECO:0000313" key="2">
    <source>
        <dbReference type="EMBL" id="CAE6434577.1"/>
    </source>
</evidence>
<dbReference type="Proteomes" id="UP000663888">
    <property type="component" value="Unassembled WGS sequence"/>
</dbReference>
<dbReference type="AlphaFoldDB" id="A0A8H2XXY6"/>
<dbReference type="Gene3D" id="1.25.40.10">
    <property type="entry name" value="Tetratricopeptide repeat domain"/>
    <property type="match status" value="1"/>
</dbReference>
<dbReference type="PROSITE" id="PS50011">
    <property type="entry name" value="PROTEIN_KINASE_DOM"/>
    <property type="match status" value="1"/>
</dbReference>
<dbReference type="GO" id="GO:0004674">
    <property type="term" value="F:protein serine/threonine kinase activity"/>
    <property type="evidence" value="ECO:0007669"/>
    <property type="project" value="TreeGrafter"/>
</dbReference>
<name>A0A8H2XXY6_9AGAM</name>
<protein>
    <recommendedName>
        <fullName evidence="1">Protein kinase domain-containing protein</fullName>
    </recommendedName>
</protein>
<dbReference type="SMART" id="SM00220">
    <property type="entry name" value="S_TKc"/>
    <property type="match status" value="1"/>
</dbReference>
<dbReference type="PROSITE" id="PS00108">
    <property type="entry name" value="PROTEIN_KINASE_ST"/>
    <property type="match status" value="1"/>
</dbReference>
<evidence type="ECO:0000313" key="3">
    <source>
        <dbReference type="Proteomes" id="UP000663888"/>
    </source>
</evidence>
<dbReference type="SUPFAM" id="SSF52540">
    <property type="entry name" value="P-loop containing nucleoside triphosphate hydrolases"/>
    <property type="match status" value="1"/>
</dbReference>
<dbReference type="PANTHER" id="PTHR44329">
    <property type="entry name" value="SERINE/THREONINE-PROTEIN KINASE TNNI3K-RELATED"/>
    <property type="match status" value="1"/>
</dbReference>
<dbReference type="Pfam" id="PF00069">
    <property type="entry name" value="Pkinase"/>
    <property type="match status" value="1"/>
</dbReference>
<dbReference type="InterPro" id="IPR011990">
    <property type="entry name" value="TPR-like_helical_dom_sf"/>
</dbReference>
<organism evidence="2 3">
    <name type="scientific">Rhizoctonia solani</name>
    <dbReference type="NCBI Taxonomy" id="456999"/>
    <lineage>
        <taxon>Eukaryota</taxon>
        <taxon>Fungi</taxon>
        <taxon>Dikarya</taxon>
        <taxon>Basidiomycota</taxon>
        <taxon>Agaricomycotina</taxon>
        <taxon>Agaricomycetes</taxon>
        <taxon>Cantharellales</taxon>
        <taxon>Ceratobasidiaceae</taxon>
        <taxon>Rhizoctonia</taxon>
    </lineage>
</organism>
<dbReference type="GO" id="GO:0005524">
    <property type="term" value="F:ATP binding"/>
    <property type="evidence" value="ECO:0007669"/>
    <property type="project" value="InterPro"/>
</dbReference>
<proteinExistence type="predicted"/>